<dbReference type="InterPro" id="IPR006349">
    <property type="entry name" value="PGP_euk"/>
</dbReference>
<organism evidence="6 7">
    <name type="scientific">Pycnococcus provasolii</name>
    <dbReference type="NCBI Taxonomy" id="41880"/>
    <lineage>
        <taxon>Eukaryota</taxon>
        <taxon>Viridiplantae</taxon>
        <taxon>Chlorophyta</taxon>
        <taxon>Pseudoscourfieldiophyceae</taxon>
        <taxon>Pseudoscourfieldiales</taxon>
        <taxon>Pycnococcaceae</taxon>
        <taxon>Pycnococcus</taxon>
    </lineage>
</organism>
<evidence type="ECO:0000256" key="1">
    <source>
        <dbReference type="ARBA" id="ARBA00022801"/>
    </source>
</evidence>
<evidence type="ECO:0000256" key="3">
    <source>
        <dbReference type="PIRSR" id="PIRSR000915-1"/>
    </source>
</evidence>
<evidence type="ECO:0000313" key="7">
    <source>
        <dbReference type="Proteomes" id="UP000660262"/>
    </source>
</evidence>
<dbReference type="SUPFAM" id="SSF56784">
    <property type="entry name" value="HAD-like"/>
    <property type="match status" value="1"/>
</dbReference>
<protein>
    <recommendedName>
        <fullName evidence="2">Phosphoglycolate phosphatase</fullName>
        <ecNumber evidence="2">3.1.3.18</ecNumber>
    </recommendedName>
</protein>
<dbReference type="NCBIfam" id="TIGR01460">
    <property type="entry name" value="HAD-SF-IIA"/>
    <property type="match status" value="1"/>
</dbReference>
<keyword evidence="7" id="KW-1185">Reference proteome</keyword>
<feature type="binding site" evidence="4">
    <location>
        <position position="222"/>
    </location>
    <ligand>
        <name>substrate</name>
    </ligand>
</feature>
<evidence type="ECO:0000313" key="6">
    <source>
        <dbReference type="EMBL" id="GHP07893.1"/>
    </source>
</evidence>
<dbReference type="NCBIfam" id="TIGR01452">
    <property type="entry name" value="PGP_euk"/>
    <property type="match status" value="1"/>
</dbReference>
<dbReference type="EC" id="3.1.3.18" evidence="2"/>
<evidence type="ECO:0000256" key="5">
    <source>
        <dbReference type="PIRSR" id="PIRSR000915-3"/>
    </source>
</evidence>
<dbReference type="AlphaFoldDB" id="A0A830HMH5"/>
<reference evidence="6" key="1">
    <citation type="submission" date="2020-10" db="EMBL/GenBank/DDBJ databases">
        <title>Unveiling of a novel bifunctional photoreceptor, Dualchrome1, isolated from a cosmopolitan green alga.</title>
        <authorList>
            <person name="Suzuki S."/>
            <person name="Kawachi M."/>
        </authorList>
    </citation>
    <scope>NUCLEOTIDE SEQUENCE</scope>
    <source>
        <strain evidence="6">NIES 2893</strain>
    </source>
</reference>
<dbReference type="InterPro" id="IPR006357">
    <property type="entry name" value="HAD-SF_hydro_IIA"/>
</dbReference>
<name>A0A830HMH5_9CHLO</name>
<dbReference type="InterPro" id="IPR036412">
    <property type="entry name" value="HAD-like_sf"/>
</dbReference>
<keyword evidence="5" id="KW-0460">Magnesium</keyword>
<proteinExistence type="inferred from homology"/>
<dbReference type="EMBL" id="BNJQ01000018">
    <property type="protein sequence ID" value="GHP07893.1"/>
    <property type="molecule type" value="Genomic_DNA"/>
</dbReference>
<dbReference type="GO" id="GO:0005737">
    <property type="term" value="C:cytoplasm"/>
    <property type="evidence" value="ECO:0007669"/>
    <property type="project" value="TreeGrafter"/>
</dbReference>
<dbReference type="OrthoDB" id="413953at2759"/>
<dbReference type="Pfam" id="PF13242">
    <property type="entry name" value="Hydrolase_like"/>
    <property type="match status" value="1"/>
</dbReference>
<evidence type="ECO:0000256" key="4">
    <source>
        <dbReference type="PIRSR" id="PIRSR000915-2"/>
    </source>
</evidence>
<comment type="caution">
    <text evidence="6">The sequence shown here is derived from an EMBL/GenBank/DDBJ whole genome shotgun (WGS) entry which is preliminary data.</text>
</comment>
<keyword evidence="1 2" id="KW-0378">Hydrolase</keyword>
<feature type="binding site" evidence="5">
    <location>
        <position position="248"/>
    </location>
    <ligand>
        <name>Mg(2+)</name>
        <dbReference type="ChEBI" id="CHEBI:18420"/>
    </ligand>
</feature>
<gene>
    <name evidence="6" type="ORF">PPROV_000663500</name>
</gene>
<evidence type="ECO:0000256" key="2">
    <source>
        <dbReference type="PIRNR" id="PIRNR000915"/>
    </source>
</evidence>
<feature type="binding site" evidence="5">
    <location>
        <position position="27"/>
    </location>
    <ligand>
        <name>Mg(2+)</name>
        <dbReference type="ChEBI" id="CHEBI:18420"/>
    </ligand>
</feature>
<keyword evidence="5" id="KW-0479">Metal-binding</keyword>
<accession>A0A830HMH5</accession>
<dbReference type="GO" id="GO:0008967">
    <property type="term" value="F:phosphoglycolate phosphatase activity"/>
    <property type="evidence" value="ECO:0007669"/>
    <property type="project" value="UniProtKB-EC"/>
</dbReference>
<feature type="binding site" evidence="5">
    <location>
        <position position="29"/>
    </location>
    <ligand>
        <name>Mg(2+)</name>
        <dbReference type="ChEBI" id="CHEBI:18420"/>
    </ligand>
</feature>
<dbReference type="Pfam" id="PF13344">
    <property type="entry name" value="Hydrolase_6"/>
    <property type="match status" value="1"/>
</dbReference>
<dbReference type="PIRSF" id="PIRSF000915">
    <property type="entry name" value="PGP-type_phosphatase"/>
    <property type="match status" value="1"/>
</dbReference>
<comment type="similarity">
    <text evidence="2">Belongs to the HAD-like hydrolase superfamily.</text>
</comment>
<sequence>MTSARRSPSLVRTCGELLAAHDLFIFDMDGVLWHGTNAIPGAADALRALRDANKRVRFVTNNASKHRSAYVDKLRKHGIDASLEEVYSSASSAAKVVKHTLRRSHAFVLGMEGVVRELEDVGVKVSGGHEYKPPATMEEAHHQELDLTVDAVVAGVDHNLNYMKIMHASFLLHAKGSDISFVATNLDAHGPTSNGRFAPGGGVSVMSVQTASGRKPDVVAGKPSQMILDLIMDEEPRIDRSRALMIGDRLDTDIAFANAGGIRSLLVLSGCTSVATLEQKQSEGEAEAHMIPVYYADSIAVLAASESA</sequence>
<dbReference type="GO" id="GO:0046872">
    <property type="term" value="F:metal ion binding"/>
    <property type="evidence" value="ECO:0007669"/>
    <property type="project" value="UniProtKB-KW"/>
</dbReference>
<dbReference type="PANTHER" id="PTHR19288">
    <property type="entry name" value="4-NITROPHENYLPHOSPHATASE-RELATED"/>
    <property type="match status" value="1"/>
</dbReference>
<dbReference type="PANTHER" id="PTHR19288:SF46">
    <property type="entry name" value="HALOACID DEHALOGENASE-LIKE HYDROLASE DOMAIN-CONTAINING PROTEIN 2"/>
    <property type="match status" value="1"/>
</dbReference>
<comment type="cofactor">
    <cofactor evidence="5">
        <name>Mg(2+)</name>
        <dbReference type="ChEBI" id="CHEBI:18420"/>
    </cofactor>
    <text evidence="5">Divalent metal ions. Mg(2+) is the most effective.</text>
</comment>
<dbReference type="Proteomes" id="UP000660262">
    <property type="component" value="Unassembled WGS sequence"/>
</dbReference>
<dbReference type="Gene3D" id="3.40.50.1000">
    <property type="entry name" value="HAD superfamily/HAD-like"/>
    <property type="match status" value="2"/>
</dbReference>
<feature type="active site" description="Proton donor" evidence="3">
    <location>
        <position position="27"/>
    </location>
</feature>
<dbReference type="InterPro" id="IPR023214">
    <property type="entry name" value="HAD_sf"/>
</dbReference>
<feature type="active site" description="Proton donor" evidence="3">
    <location>
        <position position="29"/>
    </location>
</feature>
<comment type="catalytic activity">
    <reaction evidence="2">
        <text>2-phosphoglycolate + H2O = glycolate + phosphate</text>
        <dbReference type="Rhea" id="RHEA:14369"/>
        <dbReference type="ChEBI" id="CHEBI:15377"/>
        <dbReference type="ChEBI" id="CHEBI:29805"/>
        <dbReference type="ChEBI" id="CHEBI:43474"/>
        <dbReference type="ChEBI" id="CHEBI:58033"/>
        <dbReference type="EC" id="3.1.3.18"/>
    </reaction>
</comment>